<dbReference type="InterPro" id="IPR036565">
    <property type="entry name" value="Mur-like_cat_sf"/>
</dbReference>
<dbReference type="GO" id="GO:0005524">
    <property type="term" value="F:ATP binding"/>
    <property type="evidence" value="ECO:0007669"/>
    <property type="project" value="UniProtKB-UniRule"/>
</dbReference>
<dbReference type="InterPro" id="IPR013564">
    <property type="entry name" value="MurT_C"/>
</dbReference>
<comment type="catalytic activity">
    <reaction evidence="1">
        <text>beta-D-GlcNAc-(1-&gt;4)-Mur2Ac(oyl-L-Ala-gamma-D-O-P-Glu-L-Lys-D-Ala-D-Ala)-di-trans,octa-cis-undecaprenyl diphosphate + NH4(+) = beta-D-GlcNAc-(1-&gt;4)-Mur2Ac(oyl-L-Ala-D-isoglutaminyl-L-Lys-D-Ala-D-Ala)-di-trans,octa-cis-undecaprenyl diphosphate + phosphate + H(+)</text>
        <dbReference type="Rhea" id="RHEA:57932"/>
        <dbReference type="ChEBI" id="CHEBI:15378"/>
        <dbReference type="ChEBI" id="CHEBI:28938"/>
        <dbReference type="ChEBI" id="CHEBI:43474"/>
        <dbReference type="ChEBI" id="CHEBI:62233"/>
        <dbReference type="ChEBI" id="CHEBI:143132"/>
    </reaction>
</comment>
<dbReference type="Gene3D" id="3.40.1190.10">
    <property type="entry name" value="Mur-like, catalytic domain"/>
    <property type="match status" value="1"/>
</dbReference>
<feature type="domain" description="Mur ligase central" evidence="2">
    <location>
        <begin position="52"/>
        <end position="196"/>
    </location>
</feature>
<evidence type="ECO:0000256" key="1">
    <source>
        <dbReference type="HAMAP-Rule" id="MF_02214"/>
    </source>
</evidence>
<feature type="binding site" evidence="1">
    <location>
        <position position="239"/>
    </location>
    <ligand>
        <name>Zn(2+)</name>
        <dbReference type="ChEBI" id="CHEBI:29105"/>
    </ligand>
</feature>
<dbReference type="GO" id="GO:0008270">
    <property type="term" value="F:zinc ion binding"/>
    <property type="evidence" value="ECO:0007669"/>
    <property type="project" value="UniProtKB-UniRule"/>
</dbReference>
<dbReference type="GO" id="GO:0016881">
    <property type="term" value="F:acid-amino acid ligase activity"/>
    <property type="evidence" value="ECO:0007669"/>
    <property type="project" value="InterPro"/>
</dbReference>
<dbReference type="AlphaFoldDB" id="A0A2M8KVI4"/>
<comment type="caution">
    <text evidence="4">The sequence shown here is derived from an EMBL/GenBank/DDBJ whole genome shotgun (WGS) entry which is preliminary data.</text>
</comment>
<name>A0A2M8KVI4_9BACT</name>
<comment type="catalytic activity">
    <reaction evidence="1">
        <text>beta-D-GlcNAc-(1-&gt;4)-Mur2Ac(oyl-L-Ala-gamma-D-Glu-L-Lys-D-Ala-D-Ala)-di-trans,octa-cis-undecaprenyl diphosphate + L-glutamine + ATP + H2O = beta-D-GlcNAc-(1-&gt;4)-Mur2Ac(oyl-L-Ala-D-isoglutaminyl-L-Lys-D-Ala-D-Ala)-di-trans,octa-cis-undecaprenyl diphosphate + L-glutamate + ADP + phosphate + H(+)</text>
        <dbReference type="Rhea" id="RHEA:57928"/>
        <dbReference type="ChEBI" id="CHEBI:15377"/>
        <dbReference type="ChEBI" id="CHEBI:15378"/>
        <dbReference type="ChEBI" id="CHEBI:29985"/>
        <dbReference type="ChEBI" id="CHEBI:30616"/>
        <dbReference type="ChEBI" id="CHEBI:43474"/>
        <dbReference type="ChEBI" id="CHEBI:58359"/>
        <dbReference type="ChEBI" id="CHEBI:60033"/>
        <dbReference type="ChEBI" id="CHEBI:62233"/>
        <dbReference type="ChEBI" id="CHEBI:456216"/>
        <dbReference type="EC" id="6.3.5.13"/>
    </reaction>
</comment>
<sequence length="439" mass="48907">MLFLAEVIVKVSSWILQRTGSGGETWPGELVLRLLPGIKNKLPKLFGRVIVIAGTNGKTSTTKTIVELLQNEGSAKGRSAFGQKKVITNPSGANLVNGIVSSILARKSWGVRGGYWGVFEVDEFSLSAVTAILAPTHIVLLNIVRDQLDRYGEVRTILDTWGKTLKQFSNASIIALAADPGIYTMLDLSGLKHISYYGIPSEFLQQHAFVAGDSLYCYACNHKLSYSGRYVSHMGAWKCTHCKREPHQLYTFPKNIFETHTHIPSFMLINLQGVYLLMQQLGISIEPEEVLSSWKPAYGRGETKTVKGTNYTFVLGKNPASWSIVLRDYARKFTKNPVDIVVLGLNNRIPDGKDVSWIWDIDMDKSFTRSARSVWIYGDRAYDMQLRLKEAGIEASRVTPSAHELFYALKQEHASSVLVVANYSALLEARKEILGKSIL</sequence>
<gene>
    <name evidence="1" type="primary">murT</name>
    <name evidence="4" type="ORF">COU89_00550</name>
</gene>
<keyword evidence="1" id="KW-0573">Peptidoglycan synthesis</keyword>
<organism evidence="4 5">
    <name type="scientific">Candidatus Roizmanbacteria bacterium CG10_big_fil_rev_8_21_14_0_10_45_7</name>
    <dbReference type="NCBI Taxonomy" id="1974854"/>
    <lineage>
        <taxon>Bacteria</taxon>
        <taxon>Candidatus Roizmaniibacteriota</taxon>
    </lineage>
</organism>
<evidence type="ECO:0000259" key="2">
    <source>
        <dbReference type="Pfam" id="PF08245"/>
    </source>
</evidence>
<proteinExistence type="inferred from homology"/>
<accession>A0A2M8KVI4</accession>
<feature type="binding site" evidence="1">
    <location>
        <position position="217"/>
    </location>
    <ligand>
        <name>Zn(2+)</name>
        <dbReference type="ChEBI" id="CHEBI:29105"/>
    </ligand>
</feature>
<keyword evidence="1" id="KW-0067">ATP-binding</keyword>
<evidence type="ECO:0000313" key="4">
    <source>
        <dbReference type="EMBL" id="PJE63944.1"/>
    </source>
</evidence>
<feature type="binding site" evidence="1">
    <location>
        <position position="242"/>
    </location>
    <ligand>
        <name>Zn(2+)</name>
        <dbReference type="ChEBI" id="CHEBI:29105"/>
    </ligand>
</feature>
<dbReference type="GO" id="GO:0140282">
    <property type="term" value="F:carbon-nitrogen ligase activity on lipid II"/>
    <property type="evidence" value="ECO:0007669"/>
    <property type="project" value="UniProtKB-UniRule"/>
</dbReference>
<dbReference type="HAMAP" id="MF_02214">
    <property type="entry name" value="Lipid_II_synth_MurT"/>
    <property type="match status" value="1"/>
</dbReference>
<dbReference type="SUPFAM" id="SSF53623">
    <property type="entry name" value="MurD-like peptide ligases, catalytic domain"/>
    <property type="match status" value="1"/>
</dbReference>
<dbReference type="EC" id="6.3.5.13" evidence="1"/>
<keyword evidence="1" id="KW-0961">Cell wall biogenesis/degradation</keyword>
<dbReference type="Pfam" id="PF08245">
    <property type="entry name" value="Mur_ligase_M"/>
    <property type="match status" value="1"/>
</dbReference>
<comment type="similarity">
    <text evidence="1">Belongs to the MurCDEF family. MurT subfamily.</text>
</comment>
<feature type="active site" evidence="1">
    <location>
        <position position="354"/>
    </location>
</feature>
<comment type="subunit">
    <text evidence="1">Forms a heterodimer with GatD.</text>
</comment>
<feature type="domain" description="Lipid II isoglutaminyl synthase (glutamine-hydrolyzing) subunit MurT C-terminal" evidence="3">
    <location>
        <begin position="315"/>
        <end position="426"/>
    </location>
</feature>
<dbReference type="GO" id="GO:0071555">
    <property type="term" value="P:cell wall organization"/>
    <property type="evidence" value="ECO:0007669"/>
    <property type="project" value="UniProtKB-KW"/>
</dbReference>
<keyword evidence="1" id="KW-0436">Ligase</keyword>
<dbReference type="GO" id="GO:0008360">
    <property type="term" value="P:regulation of cell shape"/>
    <property type="evidence" value="ECO:0007669"/>
    <property type="project" value="UniProtKB-KW"/>
</dbReference>
<keyword evidence="1" id="KW-0133">Cell shape</keyword>
<comment type="function">
    <text evidence="1">The lipid II isoglutaminyl synthase complex catalyzes the formation of alpha-D-isoglutamine in the cell wall lipid II stem peptide. The MurT subunit catalyzes the ATP-dependent amidation of D-glutamate residue of lipid II, converting it to an isoglutamine residue.</text>
</comment>
<dbReference type="PANTHER" id="PTHR23135">
    <property type="entry name" value="MUR LIGASE FAMILY MEMBER"/>
    <property type="match status" value="1"/>
</dbReference>
<dbReference type="GO" id="GO:0009252">
    <property type="term" value="P:peptidoglycan biosynthetic process"/>
    <property type="evidence" value="ECO:0007669"/>
    <property type="project" value="UniProtKB-UniRule"/>
</dbReference>
<comment type="catalytic activity">
    <reaction evidence="1">
        <text>beta-D-GlcNAc-(1-&gt;4)-Mur2Ac(oyl-L-Ala-gamma-D-Glu-L-Lys-D-Ala-D-Ala)-di-trans,octa-cis-undecaprenyl diphosphate + ATP = beta-D-GlcNAc-(1-&gt;4)-Mur2Ac(oyl-L-Ala-gamma-D-O-P-Glu-L-Lys-D-Ala-D-Ala)-di-trans,octa-cis-undecaprenyl diphosphate + ADP</text>
        <dbReference type="Rhea" id="RHEA:59488"/>
        <dbReference type="ChEBI" id="CHEBI:30616"/>
        <dbReference type="ChEBI" id="CHEBI:60033"/>
        <dbReference type="ChEBI" id="CHEBI:143132"/>
        <dbReference type="ChEBI" id="CHEBI:456216"/>
    </reaction>
</comment>
<feature type="binding site" evidence="1">
    <location>
        <position position="220"/>
    </location>
    <ligand>
        <name>Zn(2+)</name>
        <dbReference type="ChEBI" id="CHEBI:29105"/>
    </ligand>
</feature>
<comment type="pathway">
    <text evidence="1">Cell wall biogenesis; peptidoglycan biosynthesis.</text>
</comment>
<dbReference type="PANTHER" id="PTHR23135:SF7">
    <property type="entry name" value="LIPID II ISOGLUTAMINYL SYNTHASE (GLUTAMINE-HYDROLYZING) SUBUNIT MURT"/>
    <property type="match status" value="1"/>
</dbReference>
<dbReference type="Pfam" id="PF08353">
    <property type="entry name" value="MurT_C"/>
    <property type="match status" value="1"/>
</dbReference>
<dbReference type="InterPro" id="IPR043703">
    <property type="entry name" value="Lipid_II_synth_MurT"/>
</dbReference>
<keyword evidence="1" id="KW-0862">Zinc</keyword>
<evidence type="ECO:0000259" key="3">
    <source>
        <dbReference type="Pfam" id="PF08353"/>
    </source>
</evidence>
<dbReference type="Proteomes" id="UP000231569">
    <property type="component" value="Unassembled WGS sequence"/>
</dbReference>
<reference evidence="5" key="1">
    <citation type="submission" date="2017-09" db="EMBL/GenBank/DDBJ databases">
        <title>Depth-based differentiation of microbial function through sediment-hosted aquifers and enrichment of novel symbionts in the deep terrestrial subsurface.</title>
        <authorList>
            <person name="Probst A.J."/>
            <person name="Ladd B."/>
            <person name="Jarett J.K."/>
            <person name="Geller-Mcgrath D.E."/>
            <person name="Sieber C.M.K."/>
            <person name="Emerson J.B."/>
            <person name="Anantharaman K."/>
            <person name="Thomas B.C."/>
            <person name="Malmstrom R."/>
            <person name="Stieglmeier M."/>
            <person name="Klingl A."/>
            <person name="Woyke T."/>
            <person name="Ryan C.M."/>
            <person name="Banfield J.F."/>
        </authorList>
    </citation>
    <scope>NUCLEOTIDE SEQUENCE [LARGE SCALE GENOMIC DNA]</scope>
</reference>
<dbReference type="InterPro" id="IPR013221">
    <property type="entry name" value="Mur_ligase_cen"/>
</dbReference>
<keyword evidence="1" id="KW-0547">Nucleotide-binding</keyword>
<dbReference type="UniPathway" id="UPA00219"/>
<keyword evidence="1" id="KW-0479">Metal-binding</keyword>
<dbReference type="EMBL" id="PFEE01000010">
    <property type="protein sequence ID" value="PJE63944.1"/>
    <property type="molecule type" value="Genomic_DNA"/>
</dbReference>
<protein>
    <recommendedName>
        <fullName evidence="1">Lipid II isoglutaminyl synthase (glutamine-hydrolyzing) subunit MurT</fullName>
        <ecNumber evidence="1">6.3.5.13</ecNumber>
    </recommendedName>
</protein>
<evidence type="ECO:0000313" key="5">
    <source>
        <dbReference type="Proteomes" id="UP000231569"/>
    </source>
</evidence>